<gene>
    <name evidence="1" type="ORF">AVDCRST_MAG70-1240</name>
</gene>
<reference evidence="1" key="1">
    <citation type="submission" date="2020-02" db="EMBL/GenBank/DDBJ databases">
        <authorList>
            <person name="Meier V. D."/>
        </authorList>
    </citation>
    <scope>NUCLEOTIDE SEQUENCE</scope>
    <source>
        <strain evidence="1">AVDCRST_MAG70</strain>
    </source>
</reference>
<proteinExistence type="predicted"/>
<dbReference type="EMBL" id="CADCWH010000196">
    <property type="protein sequence ID" value="CAA9555282.1"/>
    <property type="molecule type" value="Genomic_DNA"/>
</dbReference>
<organism evidence="1">
    <name type="scientific">uncultured Thermomicrobiales bacterium</name>
    <dbReference type="NCBI Taxonomy" id="1645740"/>
    <lineage>
        <taxon>Bacteria</taxon>
        <taxon>Pseudomonadati</taxon>
        <taxon>Thermomicrobiota</taxon>
        <taxon>Thermomicrobia</taxon>
        <taxon>Thermomicrobiales</taxon>
        <taxon>environmental samples</taxon>
    </lineage>
</organism>
<evidence type="ECO:0000313" key="1">
    <source>
        <dbReference type="EMBL" id="CAA9555282.1"/>
    </source>
</evidence>
<sequence>MTSHLATIVEHLRRILFGSPVPQPVPVPVRVEPRRVSVTRR</sequence>
<accession>A0A6J4UPT9</accession>
<dbReference type="AlphaFoldDB" id="A0A6J4UPT9"/>
<name>A0A6J4UPT9_9BACT</name>
<protein>
    <submittedName>
        <fullName evidence="1">Uncharacterized protein</fullName>
    </submittedName>
</protein>